<organism evidence="5 6">
    <name type="scientific">Natronoarchaeum mannanilyticum</name>
    <dbReference type="NCBI Taxonomy" id="926360"/>
    <lineage>
        <taxon>Archaea</taxon>
        <taxon>Methanobacteriati</taxon>
        <taxon>Methanobacteriota</taxon>
        <taxon>Stenosarchaea group</taxon>
        <taxon>Halobacteria</taxon>
        <taxon>Halobacteriales</taxon>
        <taxon>Natronoarchaeaceae</taxon>
    </lineage>
</organism>
<keyword evidence="6" id="KW-1185">Reference proteome</keyword>
<dbReference type="PANTHER" id="PTHR34236:SF1">
    <property type="entry name" value="DIMETHYL SULFOXIDE REDUCTASE TRANSCRIPTIONAL ACTIVATOR"/>
    <property type="match status" value="1"/>
</dbReference>
<dbReference type="InterPro" id="IPR056493">
    <property type="entry name" value="HVO_0513_N"/>
</dbReference>
<evidence type="ECO:0000256" key="2">
    <source>
        <dbReference type="ARBA" id="ARBA00023163"/>
    </source>
</evidence>
<name>A0AAV3TBR8_9EURY</name>
<dbReference type="Pfam" id="PF04967">
    <property type="entry name" value="HTH_10"/>
    <property type="match status" value="1"/>
</dbReference>
<accession>A0AAV3TBR8</accession>
<feature type="domain" description="HVO-0513-like N-terminal" evidence="4">
    <location>
        <begin position="16"/>
        <end position="149"/>
    </location>
</feature>
<sequence>MRYVRIALALPPERRHPMHQFVVESDEHGASRQLSWSVSVDGTISTVFRVEGDPDPYVDALDAVDSVRSYHVATAERGFYLYVREALPERDLELATALDRDGLLVVPPITYREDGRAEFSLAGEPAAVQDAVDAVPEPIDVDVLEIGRYRGQPFDRGGGLTDRQREAVRVAVECGYYESPREGTVEDVAAALSCSPGTAAEHLRKAESVVMDAVAGDRPDVPM</sequence>
<dbReference type="InterPro" id="IPR007050">
    <property type="entry name" value="HTH_bacterioopsin"/>
</dbReference>
<evidence type="ECO:0000313" key="6">
    <source>
        <dbReference type="Proteomes" id="UP001500420"/>
    </source>
</evidence>
<reference evidence="5 6" key="1">
    <citation type="journal article" date="2019" name="Int. J. Syst. Evol. Microbiol.">
        <title>The Global Catalogue of Microorganisms (GCM) 10K type strain sequencing project: providing services to taxonomists for standard genome sequencing and annotation.</title>
        <authorList>
            <consortium name="The Broad Institute Genomics Platform"/>
            <consortium name="The Broad Institute Genome Sequencing Center for Infectious Disease"/>
            <person name="Wu L."/>
            <person name="Ma J."/>
        </authorList>
    </citation>
    <scope>NUCLEOTIDE SEQUENCE [LARGE SCALE GENOMIC DNA]</scope>
    <source>
        <strain evidence="5 6">JCM 16328</strain>
    </source>
</reference>
<protein>
    <recommendedName>
        <fullName evidence="7">HTH DNA binding domain-containing protein</fullName>
    </recommendedName>
</protein>
<evidence type="ECO:0008006" key="7">
    <source>
        <dbReference type="Google" id="ProtNLM"/>
    </source>
</evidence>
<keyword evidence="2" id="KW-0804">Transcription</keyword>
<evidence type="ECO:0000256" key="1">
    <source>
        <dbReference type="ARBA" id="ARBA00023015"/>
    </source>
</evidence>
<dbReference type="Pfam" id="PF24278">
    <property type="entry name" value="HVO_0513_N"/>
    <property type="match status" value="1"/>
</dbReference>
<feature type="domain" description="HTH bat-type" evidence="3">
    <location>
        <begin position="160"/>
        <end position="211"/>
    </location>
</feature>
<dbReference type="Proteomes" id="UP001500420">
    <property type="component" value="Unassembled WGS sequence"/>
</dbReference>
<evidence type="ECO:0000259" key="3">
    <source>
        <dbReference type="Pfam" id="PF04967"/>
    </source>
</evidence>
<proteinExistence type="predicted"/>
<evidence type="ECO:0000313" key="5">
    <source>
        <dbReference type="EMBL" id="GAA0675803.1"/>
    </source>
</evidence>
<evidence type="ECO:0000259" key="4">
    <source>
        <dbReference type="Pfam" id="PF24278"/>
    </source>
</evidence>
<gene>
    <name evidence="5" type="ORF">GCM10009020_24450</name>
</gene>
<dbReference type="EMBL" id="BAAADV010000004">
    <property type="protein sequence ID" value="GAA0675803.1"/>
    <property type="molecule type" value="Genomic_DNA"/>
</dbReference>
<keyword evidence="1" id="KW-0805">Transcription regulation</keyword>
<dbReference type="AlphaFoldDB" id="A0AAV3TBR8"/>
<dbReference type="RefSeq" id="WP_343774309.1">
    <property type="nucleotide sequence ID" value="NZ_BAAADV010000004.1"/>
</dbReference>
<comment type="caution">
    <text evidence="5">The sequence shown here is derived from an EMBL/GenBank/DDBJ whole genome shotgun (WGS) entry which is preliminary data.</text>
</comment>
<dbReference type="PANTHER" id="PTHR34236">
    <property type="entry name" value="DIMETHYL SULFOXIDE REDUCTASE TRANSCRIPTIONAL ACTIVATOR"/>
    <property type="match status" value="1"/>
</dbReference>